<sequence>MRKLLFSFLLWVSFAPTIAQYSSKPQKLVVAKTPEAAGISSERLQRLDHSLQQFIDQHKLPGLVAIVIRNGQIVYHKALGKADVQAGRNMKTDDIFRIASMTKALTSTAVMMLYEEGKFGLDDPVSLYIPEFKNPQVLKSFHWKDSTYTTEPAKSEITIRHLLTQTSGISYGIISGDERFHAINAKASIVDLFTTQPVKLSDNIRKLAKLPLQHNPGEKWTYGLNTDVLGYLIEIWSGMPFDQFLRTRLFEPLGMNDTYFYLPDTKKDRLVPVQKPDANQQWIKYPVTFYDPEYPIKGAKTFLSGGAGLSSTAKDYATFLQMLLNDGTFNGKRFLSRPTVELLTVSDQIGNLFGEDGFHFSMGFRVVNQQGHNKGQGSVNRFAWGGYFNTNYFVDPQEKIVAVLMKQTQGAIGDNSEALFVRMIYQAIND</sequence>
<feature type="domain" description="Beta-lactamase-related" evidence="2">
    <location>
        <begin position="48"/>
        <end position="416"/>
    </location>
</feature>
<dbReference type="RefSeq" id="WP_313986133.1">
    <property type="nucleotide sequence ID" value="NZ_JASJOS010000015.1"/>
</dbReference>
<dbReference type="EMBL" id="JASJOS010000015">
    <property type="protein sequence ID" value="MDJ1484598.1"/>
    <property type="molecule type" value="Genomic_DNA"/>
</dbReference>
<evidence type="ECO:0000313" key="4">
    <source>
        <dbReference type="Proteomes" id="UP001241110"/>
    </source>
</evidence>
<feature type="chain" id="PRO_5041941574" evidence="1">
    <location>
        <begin position="20"/>
        <end position="430"/>
    </location>
</feature>
<feature type="signal peptide" evidence="1">
    <location>
        <begin position="1"/>
        <end position="19"/>
    </location>
</feature>
<dbReference type="InterPro" id="IPR050789">
    <property type="entry name" value="Diverse_Enzym_Activities"/>
</dbReference>
<reference evidence="3" key="1">
    <citation type="submission" date="2023-05" db="EMBL/GenBank/DDBJ databases">
        <authorList>
            <person name="Zhang X."/>
        </authorList>
    </citation>
    <scope>NUCLEOTIDE SEQUENCE</scope>
    <source>
        <strain evidence="3">YF14B1</strain>
    </source>
</reference>
<dbReference type="PANTHER" id="PTHR43283:SF3">
    <property type="entry name" value="BETA-LACTAMASE FAMILY PROTEIN (AFU_ORTHOLOGUE AFUA_5G07500)"/>
    <property type="match status" value="1"/>
</dbReference>
<keyword evidence="1" id="KW-0732">Signal</keyword>
<name>A0AAE3QY40_9BACT</name>
<dbReference type="Gene3D" id="3.40.710.10">
    <property type="entry name" value="DD-peptidase/beta-lactamase superfamily"/>
    <property type="match status" value="1"/>
</dbReference>
<evidence type="ECO:0000256" key="1">
    <source>
        <dbReference type="SAM" id="SignalP"/>
    </source>
</evidence>
<dbReference type="Pfam" id="PF00144">
    <property type="entry name" value="Beta-lactamase"/>
    <property type="match status" value="1"/>
</dbReference>
<dbReference type="InterPro" id="IPR001466">
    <property type="entry name" value="Beta-lactam-related"/>
</dbReference>
<keyword evidence="3" id="KW-0378">Hydrolase</keyword>
<dbReference type="EC" id="3.1.1.103" evidence="3"/>
<dbReference type="AlphaFoldDB" id="A0AAE3QY40"/>
<evidence type="ECO:0000313" key="3">
    <source>
        <dbReference type="EMBL" id="MDJ1484598.1"/>
    </source>
</evidence>
<evidence type="ECO:0000259" key="2">
    <source>
        <dbReference type="Pfam" id="PF00144"/>
    </source>
</evidence>
<dbReference type="Proteomes" id="UP001241110">
    <property type="component" value="Unassembled WGS sequence"/>
</dbReference>
<gene>
    <name evidence="3" type="ORF">QNI16_29135</name>
</gene>
<dbReference type="PANTHER" id="PTHR43283">
    <property type="entry name" value="BETA-LACTAMASE-RELATED"/>
    <property type="match status" value="1"/>
</dbReference>
<proteinExistence type="predicted"/>
<accession>A0AAE3QY40</accession>
<organism evidence="3 4">
    <name type="scientific">Xanthocytophaga flava</name>
    <dbReference type="NCBI Taxonomy" id="3048013"/>
    <lineage>
        <taxon>Bacteria</taxon>
        <taxon>Pseudomonadati</taxon>
        <taxon>Bacteroidota</taxon>
        <taxon>Cytophagia</taxon>
        <taxon>Cytophagales</taxon>
        <taxon>Rhodocytophagaceae</taxon>
        <taxon>Xanthocytophaga</taxon>
    </lineage>
</organism>
<dbReference type="InterPro" id="IPR012338">
    <property type="entry name" value="Beta-lactam/transpept-like"/>
</dbReference>
<protein>
    <submittedName>
        <fullName evidence="3">Serine hydrolase domain-containing protein</fullName>
        <ecNumber evidence="3">3.1.1.103</ecNumber>
    </submittedName>
</protein>
<dbReference type="SUPFAM" id="SSF56601">
    <property type="entry name" value="beta-lactamase/transpeptidase-like"/>
    <property type="match status" value="1"/>
</dbReference>
<comment type="caution">
    <text evidence="3">The sequence shown here is derived from an EMBL/GenBank/DDBJ whole genome shotgun (WGS) entry which is preliminary data.</text>
</comment>
<dbReference type="GO" id="GO:0016787">
    <property type="term" value="F:hydrolase activity"/>
    <property type="evidence" value="ECO:0007669"/>
    <property type="project" value="UniProtKB-KW"/>
</dbReference>